<evidence type="ECO:0000313" key="9">
    <source>
        <dbReference type="EMBL" id="OQV16199.1"/>
    </source>
</evidence>
<protein>
    <recommendedName>
        <fullName evidence="3 6">Ribosome production factor 2 homolog</fullName>
    </recommendedName>
    <alternativeName>
        <fullName evidence="5 6">Ribosome biogenesis protein RPF2 homolog</fullName>
    </alternativeName>
</protein>
<dbReference type="InterPro" id="IPR007109">
    <property type="entry name" value="Brix"/>
</dbReference>
<reference evidence="10" key="1">
    <citation type="submission" date="2017-01" db="EMBL/GenBank/DDBJ databases">
        <title>Comparative genomics of anhydrobiosis in the tardigrade Hypsibius dujardini.</title>
        <authorList>
            <person name="Yoshida Y."/>
            <person name="Koutsovoulos G."/>
            <person name="Laetsch D."/>
            <person name="Stevens L."/>
            <person name="Kumar S."/>
            <person name="Horikawa D."/>
            <person name="Ishino K."/>
            <person name="Komine S."/>
            <person name="Tomita M."/>
            <person name="Blaxter M."/>
            <person name="Arakawa K."/>
        </authorList>
    </citation>
    <scope>NUCLEOTIDE SEQUENCE [LARGE SCALE GENOMIC DNA]</scope>
    <source>
        <strain evidence="10">Z151</strain>
    </source>
</reference>
<dbReference type="PROSITE" id="PS50833">
    <property type="entry name" value="BRIX"/>
    <property type="match status" value="1"/>
</dbReference>
<comment type="caution">
    <text evidence="9">The sequence shown here is derived from an EMBL/GenBank/DDBJ whole genome shotgun (WGS) entry which is preliminary data.</text>
</comment>
<proteinExistence type="inferred from homology"/>
<comment type="similarity">
    <text evidence="2 6">Belongs to the RPF2 family.</text>
</comment>
<dbReference type="PANTHER" id="PTHR12728">
    <property type="entry name" value="BRIX DOMAIN CONTAINING PROTEIN"/>
    <property type="match status" value="1"/>
</dbReference>
<evidence type="ECO:0000259" key="8">
    <source>
        <dbReference type="PROSITE" id="PS50833"/>
    </source>
</evidence>
<dbReference type="GO" id="GO:0019843">
    <property type="term" value="F:rRNA binding"/>
    <property type="evidence" value="ECO:0007669"/>
    <property type="project" value="UniProtKB-UniRule"/>
</dbReference>
<evidence type="ECO:0000256" key="2">
    <source>
        <dbReference type="ARBA" id="ARBA00010782"/>
    </source>
</evidence>
<evidence type="ECO:0000256" key="5">
    <source>
        <dbReference type="ARBA" id="ARBA00030889"/>
    </source>
</evidence>
<evidence type="ECO:0000256" key="4">
    <source>
        <dbReference type="ARBA" id="ARBA00023242"/>
    </source>
</evidence>
<feature type="domain" description="Brix" evidence="8">
    <location>
        <begin position="31"/>
        <end position="237"/>
    </location>
</feature>
<dbReference type="AlphaFoldDB" id="A0A1W0WLX9"/>
<dbReference type="GO" id="GO:0000463">
    <property type="term" value="P:maturation of LSU-rRNA from tricistronic rRNA transcript (SSU-rRNA, 5.8S rRNA, LSU-rRNA)"/>
    <property type="evidence" value="ECO:0007669"/>
    <property type="project" value="TreeGrafter"/>
</dbReference>
<dbReference type="PANTHER" id="PTHR12728:SF0">
    <property type="entry name" value="RIBOSOME PRODUCTION FACTOR 2 HOMOLOG"/>
    <property type="match status" value="1"/>
</dbReference>
<dbReference type="GO" id="GO:0005730">
    <property type="term" value="C:nucleolus"/>
    <property type="evidence" value="ECO:0007669"/>
    <property type="project" value="UniProtKB-SubCell"/>
</dbReference>
<organism evidence="9 10">
    <name type="scientific">Hypsibius exemplaris</name>
    <name type="common">Freshwater tardigrade</name>
    <dbReference type="NCBI Taxonomy" id="2072580"/>
    <lineage>
        <taxon>Eukaryota</taxon>
        <taxon>Metazoa</taxon>
        <taxon>Ecdysozoa</taxon>
        <taxon>Tardigrada</taxon>
        <taxon>Eutardigrada</taxon>
        <taxon>Parachela</taxon>
        <taxon>Hypsibioidea</taxon>
        <taxon>Hypsibiidae</taxon>
        <taxon>Hypsibius</taxon>
    </lineage>
</organism>
<evidence type="ECO:0000256" key="3">
    <source>
        <dbReference type="ARBA" id="ARBA00020387"/>
    </source>
</evidence>
<evidence type="ECO:0000256" key="7">
    <source>
        <dbReference type="SAM" id="MobiDB-lite"/>
    </source>
</evidence>
<name>A0A1W0WLX9_HYPEX</name>
<comment type="subcellular location">
    <subcellularLocation>
        <location evidence="1 6">Nucleus</location>
        <location evidence="1 6">Nucleolus</location>
    </subcellularLocation>
</comment>
<dbReference type="EMBL" id="MTYJ01000077">
    <property type="protein sequence ID" value="OQV16199.1"/>
    <property type="molecule type" value="Genomic_DNA"/>
</dbReference>
<dbReference type="Proteomes" id="UP000192578">
    <property type="component" value="Unassembled WGS sequence"/>
</dbReference>
<sequence>MSLQHKVIKPKSQKGKRFIKNREPKIFENTKNALALRTNTANETVVRILKDLCALKKPESAFMGRKHELRPFEDEQALEKFSTKYDSSLILTGSHNKKRPSCITFARTYDGSILDMFEFCVENFKGISDFQGLSPPLGNKPLLIFRGESFEHDPIMGKIKTMFIDYFRGPTVDKIRPAGVQHCITFTSIGSTKILMRTFMINGITDGTEGTVTKAALTPMGPSMDLIPKRSKLASNDVWKVACRVPKEATIKKKKNISQDAFGSKLGRIHMDTQDFSKLATRKMKGLKKDRKEDADESAEEEEDDDSGDDVMDTLEEANPVGEAYDDIGGDLD</sequence>
<evidence type="ECO:0000256" key="1">
    <source>
        <dbReference type="ARBA" id="ARBA00004604"/>
    </source>
</evidence>
<keyword evidence="10" id="KW-1185">Reference proteome</keyword>
<feature type="compositionally biased region" description="Acidic residues" evidence="7">
    <location>
        <begin position="295"/>
        <end position="316"/>
    </location>
</feature>
<evidence type="ECO:0000256" key="6">
    <source>
        <dbReference type="RuleBase" id="RU367086"/>
    </source>
</evidence>
<dbReference type="OrthoDB" id="407658at2759"/>
<dbReference type="Pfam" id="PF04427">
    <property type="entry name" value="Brix"/>
    <property type="match status" value="1"/>
</dbReference>
<dbReference type="InterPro" id="IPR039770">
    <property type="entry name" value="Rpf2"/>
</dbReference>
<evidence type="ECO:0000313" key="10">
    <source>
        <dbReference type="Proteomes" id="UP000192578"/>
    </source>
</evidence>
<dbReference type="GO" id="GO:0000027">
    <property type="term" value="P:ribosomal large subunit assembly"/>
    <property type="evidence" value="ECO:0007669"/>
    <property type="project" value="InterPro"/>
</dbReference>
<accession>A0A1W0WLX9</accession>
<feature type="region of interest" description="Disordered" evidence="7">
    <location>
        <begin position="283"/>
        <end position="333"/>
    </location>
</feature>
<gene>
    <name evidence="9" type="ORF">BV898_09683</name>
</gene>
<dbReference type="SMART" id="SM00879">
    <property type="entry name" value="Brix"/>
    <property type="match status" value="1"/>
</dbReference>
<keyword evidence="4 6" id="KW-0539">Nucleus</keyword>
<feature type="compositionally biased region" description="Acidic residues" evidence="7">
    <location>
        <begin position="324"/>
        <end position="333"/>
    </location>
</feature>